<keyword evidence="4 14" id="KW-0808">Transferase</keyword>
<keyword evidence="7 14" id="KW-0479">Metal-binding</keyword>
<keyword evidence="3 14" id="KW-0963">Cytoplasm</keyword>
<dbReference type="InterPro" id="IPR058240">
    <property type="entry name" value="rSAM_sf"/>
</dbReference>
<evidence type="ECO:0000313" key="19">
    <source>
        <dbReference type="EMBL" id="RKF12749.1"/>
    </source>
</evidence>
<dbReference type="GO" id="GO:0035597">
    <property type="term" value="F:tRNA-2-methylthio-N(6)-dimethylallyladenosine(37) synthase activity"/>
    <property type="evidence" value="ECO:0007669"/>
    <property type="project" value="UniProtKB-EC"/>
</dbReference>
<evidence type="ECO:0000256" key="3">
    <source>
        <dbReference type="ARBA" id="ARBA00022490"/>
    </source>
</evidence>
<protein>
    <recommendedName>
        <fullName evidence="10 14">tRNA-2-methylthio-N(6)-dimethylallyladenosine synthase</fullName>
        <ecNumber evidence="10 14">2.8.4.3</ecNumber>
    </recommendedName>
    <alternativeName>
        <fullName evidence="14">(Dimethylallyl)adenosine tRNA methylthiotransferase MiaB</fullName>
    </alternativeName>
    <alternativeName>
        <fullName evidence="14">tRNA-i(6)A37 methylthiotransferase</fullName>
    </alternativeName>
</protein>
<dbReference type="GO" id="GO:0046872">
    <property type="term" value="F:metal ion binding"/>
    <property type="evidence" value="ECO:0007669"/>
    <property type="project" value="UniProtKB-KW"/>
</dbReference>
<dbReference type="InterPro" id="IPR020612">
    <property type="entry name" value="Methylthiotransferase_CS"/>
</dbReference>
<evidence type="ECO:0000256" key="15">
    <source>
        <dbReference type="SAM" id="MobiDB-lite"/>
    </source>
</evidence>
<dbReference type="NCBIfam" id="TIGR01574">
    <property type="entry name" value="miaB-methiolase"/>
    <property type="match status" value="1"/>
</dbReference>
<feature type="domain" description="Radical SAM core" evidence="18">
    <location>
        <begin position="143"/>
        <end position="375"/>
    </location>
</feature>
<dbReference type="EMBL" id="RAQO01000013">
    <property type="protein sequence ID" value="RKF12749.1"/>
    <property type="molecule type" value="Genomic_DNA"/>
</dbReference>
<dbReference type="SUPFAM" id="SSF102114">
    <property type="entry name" value="Radical SAM enzymes"/>
    <property type="match status" value="1"/>
</dbReference>
<dbReference type="AlphaFoldDB" id="A0A420E668"/>
<evidence type="ECO:0000313" key="20">
    <source>
        <dbReference type="Proteomes" id="UP000286482"/>
    </source>
</evidence>
<dbReference type="FunFam" id="3.80.30.20:FF:000001">
    <property type="entry name" value="tRNA-2-methylthio-N(6)-dimethylallyladenosine synthase 2"/>
    <property type="match status" value="1"/>
</dbReference>
<dbReference type="SMART" id="SM00729">
    <property type="entry name" value="Elp3"/>
    <property type="match status" value="1"/>
</dbReference>
<dbReference type="PROSITE" id="PS51918">
    <property type="entry name" value="RADICAL_SAM"/>
    <property type="match status" value="1"/>
</dbReference>
<dbReference type="GO" id="GO:0051539">
    <property type="term" value="F:4 iron, 4 sulfur cluster binding"/>
    <property type="evidence" value="ECO:0007669"/>
    <property type="project" value="UniProtKB-UniRule"/>
</dbReference>
<evidence type="ECO:0000259" key="18">
    <source>
        <dbReference type="PROSITE" id="PS51918"/>
    </source>
</evidence>
<dbReference type="HAMAP" id="MF_01864">
    <property type="entry name" value="tRNA_metthiotr_MiaB"/>
    <property type="match status" value="1"/>
</dbReference>
<keyword evidence="5 14" id="KW-0949">S-adenosyl-L-methionine</keyword>
<evidence type="ECO:0000256" key="11">
    <source>
        <dbReference type="ARBA" id="ARBA00050926"/>
    </source>
</evidence>
<dbReference type="InterPro" id="IPR006638">
    <property type="entry name" value="Elp3/MiaA/NifB-like_rSAM"/>
</dbReference>
<dbReference type="InterPro" id="IPR006463">
    <property type="entry name" value="MiaB_methiolase"/>
</dbReference>
<comment type="function">
    <text evidence="1 14">Catalyzes the methylthiolation of N6-(dimethylallyl)adenosine (i(6)A), leading to the formation of 2-methylthio-N6-(dimethylallyl)adenosine (ms(2)i(6)A) at position 37 in tRNAs that read codons beginning with uridine.</text>
</comment>
<comment type="cofactor">
    <cofactor evidence="14">
        <name>[4Fe-4S] cluster</name>
        <dbReference type="ChEBI" id="CHEBI:49883"/>
    </cofactor>
    <text evidence="14">Binds 2 [4Fe-4S] clusters. One cluster is coordinated with 3 cysteines and an exchangeable S-adenosyl-L-methionine.</text>
</comment>
<feature type="binding site" evidence="14">
    <location>
        <position position="164"/>
    </location>
    <ligand>
        <name>[4Fe-4S] cluster</name>
        <dbReference type="ChEBI" id="CHEBI:49883"/>
        <label>2</label>
        <note>4Fe-4S-S-AdoMet</note>
    </ligand>
</feature>
<dbReference type="SFLD" id="SFLDF00273">
    <property type="entry name" value="(dimethylallyl)adenosine_tRNA"/>
    <property type="match status" value="1"/>
</dbReference>
<comment type="similarity">
    <text evidence="14">Belongs to the methylthiotransferase family. MiaB subfamily.</text>
</comment>
<dbReference type="InterPro" id="IPR007197">
    <property type="entry name" value="rSAM"/>
</dbReference>
<dbReference type="SFLD" id="SFLDG01082">
    <property type="entry name" value="B12-binding_domain_containing"/>
    <property type="match status" value="1"/>
</dbReference>
<feature type="binding site" evidence="14">
    <location>
        <position position="12"/>
    </location>
    <ligand>
        <name>[4Fe-4S] cluster</name>
        <dbReference type="ChEBI" id="CHEBI:49883"/>
        <label>1</label>
    </ligand>
</feature>
<dbReference type="SFLD" id="SFLDS00029">
    <property type="entry name" value="Radical_SAM"/>
    <property type="match status" value="1"/>
</dbReference>
<dbReference type="NCBIfam" id="TIGR00089">
    <property type="entry name" value="MiaB/RimO family radical SAM methylthiotransferase"/>
    <property type="match status" value="1"/>
</dbReference>
<evidence type="ECO:0000256" key="9">
    <source>
        <dbReference type="ARBA" id="ARBA00023014"/>
    </source>
</evidence>
<dbReference type="Pfam" id="PF04055">
    <property type="entry name" value="Radical_SAM"/>
    <property type="match status" value="1"/>
</dbReference>
<evidence type="ECO:0000256" key="1">
    <source>
        <dbReference type="ARBA" id="ARBA00003234"/>
    </source>
</evidence>
<evidence type="ECO:0000256" key="13">
    <source>
        <dbReference type="ARBA" id="ARBA00052587"/>
    </source>
</evidence>
<comment type="catalytic activity">
    <reaction evidence="12">
        <text>2-thio-N(6)-dimethylallyladenosine(37) in tRNA + S-adenosyl-L-methionine = 2-methylsulfanyl-N(6)-dimethylallyladenosine(37) in tRNA + S-adenosyl-L-homocysteine + H(+)</text>
        <dbReference type="Rhea" id="RHEA:37063"/>
        <dbReference type="Rhea" id="RHEA-COMP:10376"/>
        <dbReference type="Rhea" id="RHEA-COMP:10377"/>
        <dbReference type="ChEBI" id="CHEBI:15378"/>
        <dbReference type="ChEBI" id="CHEBI:57856"/>
        <dbReference type="ChEBI" id="CHEBI:59789"/>
        <dbReference type="ChEBI" id="CHEBI:74416"/>
        <dbReference type="ChEBI" id="CHEBI:74417"/>
    </reaction>
    <physiologicalReaction direction="left-to-right" evidence="12">
        <dbReference type="Rhea" id="RHEA:37064"/>
    </physiologicalReaction>
</comment>
<evidence type="ECO:0000256" key="5">
    <source>
        <dbReference type="ARBA" id="ARBA00022691"/>
    </source>
</evidence>
<dbReference type="PROSITE" id="PS51449">
    <property type="entry name" value="MTTASE_N"/>
    <property type="match status" value="1"/>
</dbReference>
<gene>
    <name evidence="14 19" type="primary">miaB</name>
    <name evidence="19" type="ORF">DBZ36_19955</name>
</gene>
<comment type="catalytic activity">
    <reaction evidence="13">
        <text>N(6)-dimethylallyladenosine(37) in tRNA + (sulfur carrier)-SH + AH2 + 2 S-adenosyl-L-methionine = 2-methylsulfanyl-N(6)-dimethylallyladenosine(37) in tRNA + (sulfur carrier)-H + 5'-deoxyadenosine + L-methionine + A + S-adenosyl-L-homocysteine + 2 H(+)</text>
        <dbReference type="Rhea" id="RHEA:37067"/>
        <dbReference type="Rhea" id="RHEA-COMP:10375"/>
        <dbReference type="Rhea" id="RHEA-COMP:10376"/>
        <dbReference type="Rhea" id="RHEA-COMP:14737"/>
        <dbReference type="Rhea" id="RHEA-COMP:14739"/>
        <dbReference type="ChEBI" id="CHEBI:13193"/>
        <dbReference type="ChEBI" id="CHEBI:15378"/>
        <dbReference type="ChEBI" id="CHEBI:17319"/>
        <dbReference type="ChEBI" id="CHEBI:17499"/>
        <dbReference type="ChEBI" id="CHEBI:29917"/>
        <dbReference type="ChEBI" id="CHEBI:57844"/>
        <dbReference type="ChEBI" id="CHEBI:57856"/>
        <dbReference type="ChEBI" id="CHEBI:59789"/>
        <dbReference type="ChEBI" id="CHEBI:64428"/>
        <dbReference type="ChEBI" id="CHEBI:74415"/>
        <dbReference type="ChEBI" id="CHEBI:74417"/>
        <dbReference type="EC" id="2.8.4.3"/>
    </reaction>
    <physiologicalReaction direction="left-to-right" evidence="13">
        <dbReference type="Rhea" id="RHEA:37068"/>
    </physiologicalReaction>
</comment>
<dbReference type="Pfam" id="PF00919">
    <property type="entry name" value="UPF0004"/>
    <property type="match status" value="1"/>
</dbReference>
<reference evidence="19 20" key="1">
    <citation type="submission" date="2018-09" db="EMBL/GenBank/DDBJ databases">
        <authorList>
            <person name="Wang Z."/>
        </authorList>
    </citation>
    <scope>NUCLEOTIDE SEQUENCE [LARGE SCALE GENOMIC DNA]</scope>
    <source>
        <strain evidence="19 20">ALS 81</strain>
    </source>
</reference>
<evidence type="ECO:0000256" key="2">
    <source>
        <dbReference type="ARBA" id="ARBA00022485"/>
    </source>
</evidence>
<evidence type="ECO:0000256" key="12">
    <source>
        <dbReference type="ARBA" id="ARBA00052380"/>
    </source>
</evidence>
<sequence length="477" mass="53600">MAKLLHIKTWGCQMNEYDSSKMADLLDATHGYELTDEAKDADVVLLNTCSIREKAQEKVFHQLGRWKNIKKKNPNLVIGVGGCVASQEGAAIRQRAPYVDIVFGPQTLHRLPEMIAQVQAGEKAVVDVSFPEIEKFDRLPEPKADGATAFVSIMEGCSKYCSFCVVPYTRGEEVSRPLDDVLYEVATLAEQGVREVNLLGQNVNAYRGLQHDESICSFAELLRYVASINGIDRIRFTTSHPIEFTDDIIDVYADTPELVSFLHLPVQSGSDRILTLMKRSHTALEYKSIIRKLKVARPDIEISSDFIVGYPGETQADFLDTMQLIEQINFDMSYSFIYSARPGTPAADLPDDVSDDEKKQRLYILQDRINQQAMQVSRRMLVTEQRILVEGPSKKNPMELRGRTENNRVVNFEGPHDCIGQFVDVKIKDVFAHSLRGELVRVESEMKLRDAMSPSSIIEKSQEGQADELGVSTFTPA</sequence>
<dbReference type="SFLD" id="SFLDG01061">
    <property type="entry name" value="methylthiotransferase"/>
    <property type="match status" value="1"/>
</dbReference>
<feature type="binding site" evidence="14">
    <location>
        <position position="161"/>
    </location>
    <ligand>
        <name>[4Fe-4S] cluster</name>
        <dbReference type="ChEBI" id="CHEBI:49883"/>
        <label>2</label>
        <note>4Fe-4S-S-AdoMet</note>
    </ligand>
</feature>
<evidence type="ECO:0000256" key="6">
    <source>
        <dbReference type="ARBA" id="ARBA00022694"/>
    </source>
</evidence>
<evidence type="ECO:0000256" key="7">
    <source>
        <dbReference type="ARBA" id="ARBA00022723"/>
    </source>
</evidence>
<proteinExistence type="inferred from homology"/>
<dbReference type="Gene3D" id="3.80.30.20">
    <property type="entry name" value="tm_1862 like domain"/>
    <property type="match status" value="1"/>
</dbReference>
<feature type="region of interest" description="Disordered" evidence="15">
    <location>
        <begin position="453"/>
        <end position="477"/>
    </location>
</feature>
<keyword evidence="20" id="KW-1185">Reference proteome</keyword>
<evidence type="ECO:0000256" key="10">
    <source>
        <dbReference type="ARBA" id="ARBA00033765"/>
    </source>
</evidence>
<organism evidence="19 20">
    <name type="scientific">Alginatibacterium sediminis</name>
    <dbReference type="NCBI Taxonomy" id="2164068"/>
    <lineage>
        <taxon>Bacteria</taxon>
        <taxon>Pseudomonadati</taxon>
        <taxon>Pseudomonadota</taxon>
        <taxon>Gammaproteobacteria</taxon>
        <taxon>Alteromonadales</taxon>
        <taxon>Alteromonadaceae</taxon>
        <taxon>Alginatibacterium</taxon>
    </lineage>
</organism>
<evidence type="ECO:0000259" key="16">
    <source>
        <dbReference type="PROSITE" id="PS50926"/>
    </source>
</evidence>
<evidence type="ECO:0000256" key="14">
    <source>
        <dbReference type="HAMAP-Rule" id="MF_01864"/>
    </source>
</evidence>
<feature type="binding site" evidence="14">
    <location>
        <position position="83"/>
    </location>
    <ligand>
        <name>[4Fe-4S] cluster</name>
        <dbReference type="ChEBI" id="CHEBI:49883"/>
        <label>1</label>
    </ligand>
</feature>
<dbReference type="EC" id="2.8.4.3" evidence="10 14"/>
<dbReference type="PROSITE" id="PS01278">
    <property type="entry name" value="MTTASE_RADICAL"/>
    <property type="match status" value="1"/>
</dbReference>
<keyword evidence="6 14" id="KW-0819">tRNA processing</keyword>
<feature type="domain" description="MTTase N-terminal" evidence="17">
    <location>
        <begin position="3"/>
        <end position="120"/>
    </location>
</feature>
<comment type="subunit">
    <text evidence="14">Monomer.</text>
</comment>
<comment type="catalytic activity">
    <reaction evidence="11">
        <text>N(6)-dimethylallyladenosine(37) in tRNA + (sulfur carrier)-SH + AH2 + S-adenosyl-L-methionine = 2-thio-N(6)-dimethylallyladenosine(37) in tRNA + (sulfur carrier)-H + 5'-deoxyadenosine + L-methionine + A + H(+)</text>
        <dbReference type="Rhea" id="RHEA:36339"/>
        <dbReference type="Rhea" id="RHEA-COMP:10375"/>
        <dbReference type="Rhea" id="RHEA-COMP:10377"/>
        <dbReference type="Rhea" id="RHEA-COMP:14737"/>
        <dbReference type="Rhea" id="RHEA-COMP:14739"/>
        <dbReference type="ChEBI" id="CHEBI:13193"/>
        <dbReference type="ChEBI" id="CHEBI:15378"/>
        <dbReference type="ChEBI" id="CHEBI:17319"/>
        <dbReference type="ChEBI" id="CHEBI:17499"/>
        <dbReference type="ChEBI" id="CHEBI:29917"/>
        <dbReference type="ChEBI" id="CHEBI:57844"/>
        <dbReference type="ChEBI" id="CHEBI:59789"/>
        <dbReference type="ChEBI" id="CHEBI:64428"/>
        <dbReference type="ChEBI" id="CHEBI:74415"/>
        <dbReference type="ChEBI" id="CHEBI:74416"/>
    </reaction>
    <physiologicalReaction direction="left-to-right" evidence="11">
        <dbReference type="Rhea" id="RHEA:36340"/>
    </physiologicalReaction>
</comment>
<keyword evidence="8 14" id="KW-0408">Iron</keyword>
<dbReference type="InterPro" id="IPR002792">
    <property type="entry name" value="TRAM_dom"/>
</dbReference>
<dbReference type="CDD" id="cd01335">
    <property type="entry name" value="Radical_SAM"/>
    <property type="match status" value="1"/>
</dbReference>
<dbReference type="PANTHER" id="PTHR43020">
    <property type="entry name" value="CDK5 REGULATORY SUBUNIT-ASSOCIATED PROTEIN 1"/>
    <property type="match status" value="1"/>
</dbReference>
<evidence type="ECO:0000259" key="17">
    <source>
        <dbReference type="PROSITE" id="PS51449"/>
    </source>
</evidence>
<dbReference type="PANTHER" id="PTHR43020:SF2">
    <property type="entry name" value="MITOCHONDRIAL TRNA METHYLTHIOTRANSFERASE CDK5RAP1"/>
    <property type="match status" value="1"/>
</dbReference>
<accession>A0A420E668</accession>
<dbReference type="InterPro" id="IPR038135">
    <property type="entry name" value="Methylthiotransferase_N_sf"/>
</dbReference>
<keyword evidence="9 14" id="KW-0411">Iron-sulfur</keyword>
<evidence type="ECO:0000256" key="4">
    <source>
        <dbReference type="ARBA" id="ARBA00022679"/>
    </source>
</evidence>
<dbReference type="Pfam" id="PF01938">
    <property type="entry name" value="TRAM"/>
    <property type="match status" value="1"/>
</dbReference>
<feature type="binding site" evidence="14">
    <location>
        <position position="157"/>
    </location>
    <ligand>
        <name>[4Fe-4S] cluster</name>
        <dbReference type="ChEBI" id="CHEBI:49883"/>
        <label>2</label>
        <note>4Fe-4S-S-AdoMet</note>
    </ligand>
</feature>
<keyword evidence="2 14" id="KW-0004">4Fe-4S</keyword>
<dbReference type="GO" id="GO:0005829">
    <property type="term" value="C:cytosol"/>
    <property type="evidence" value="ECO:0007669"/>
    <property type="project" value="TreeGrafter"/>
</dbReference>
<dbReference type="InterPro" id="IPR013848">
    <property type="entry name" value="Methylthiotransferase_N"/>
</dbReference>
<feature type="binding site" evidence="14">
    <location>
        <position position="49"/>
    </location>
    <ligand>
        <name>[4Fe-4S] cluster</name>
        <dbReference type="ChEBI" id="CHEBI:49883"/>
        <label>1</label>
    </ligand>
</feature>
<feature type="domain" description="TRAM" evidence="16">
    <location>
        <begin position="378"/>
        <end position="441"/>
    </location>
</feature>
<name>A0A420E668_9ALTE</name>
<comment type="subcellular location">
    <subcellularLocation>
        <location evidence="14">Cytoplasm</location>
    </subcellularLocation>
</comment>
<comment type="caution">
    <text evidence="19">The sequence shown here is derived from an EMBL/GenBank/DDBJ whole genome shotgun (WGS) entry which is preliminary data.</text>
</comment>
<dbReference type="Gene3D" id="3.40.50.12160">
    <property type="entry name" value="Methylthiotransferase, N-terminal domain"/>
    <property type="match status" value="1"/>
</dbReference>
<dbReference type="RefSeq" id="WP_120356756.1">
    <property type="nucleotide sequence ID" value="NZ_RAQO01000013.1"/>
</dbReference>
<dbReference type="Proteomes" id="UP000286482">
    <property type="component" value="Unassembled WGS sequence"/>
</dbReference>
<evidence type="ECO:0000256" key="8">
    <source>
        <dbReference type="ARBA" id="ARBA00023004"/>
    </source>
</evidence>
<dbReference type="InterPro" id="IPR023404">
    <property type="entry name" value="rSAM_horseshoe"/>
</dbReference>
<dbReference type="PROSITE" id="PS50926">
    <property type="entry name" value="TRAM"/>
    <property type="match status" value="1"/>
</dbReference>
<dbReference type="InterPro" id="IPR005839">
    <property type="entry name" value="Methylthiotransferase"/>
</dbReference>
<dbReference type="FunFam" id="3.40.50.12160:FF:000001">
    <property type="entry name" value="tRNA-2-methylthio-N(6)-dimethylallyladenosine synthase"/>
    <property type="match status" value="1"/>
</dbReference>
<dbReference type="OrthoDB" id="9805215at2"/>